<organism evidence="3 4">
    <name type="scientific">Sorangium atrum</name>
    <dbReference type="NCBI Taxonomy" id="2995308"/>
    <lineage>
        <taxon>Bacteria</taxon>
        <taxon>Pseudomonadati</taxon>
        <taxon>Myxococcota</taxon>
        <taxon>Polyangia</taxon>
        <taxon>Polyangiales</taxon>
        <taxon>Polyangiaceae</taxon>
        <taxon>Sorangium</taxon>
    </lineage>
</organism>
<keyword evidence="4" id="KW-1185">Reference proteome</keyword>
<dbReference type="Pfam" id="PF08545">
    <property type="entry name" value="ACP_syn_III"/>
    <property type="match status" value="1"/>
</dbReference>
<sequence>MFQRRIAAVAAYLPERVVTNHELVTSYGLPHSADWLHETTGVAERRFAGAAETTLSMAAAVLRELIEVGRLRDPFVDVLIMTTDDGGGGDAGEAAFAACMAGLVPALTIDLTPAQGGFSAAVELANRHLDRGCRRVLIVASDVRSRRLRAGQPWGNHQISEILGDGATGVLLERVDGLGAEVPPRCAEAPPRCAEAPPRCAEAPPPRSSRPSRAAAHANRG</sequence>
<gene>
    <name evidence="3" type="ORF">POL72_39495</name>
</gene>
<dbReference type="RefSeq" id="WP_272102026.1">
    <property type="nucleotide sequence ID" value="NZ_JAQNDK010000005.1"/>
</dbReference>
<dbReference type="SUPFAM" id="SSF53901">
    <property type="entry name" value="Thiolase-like"/>
    <property type="match status" value="1"/>
</dbReference>
<proteinExistence type="predicted"/>
<dbReference type="Gene3D" id="3.40.47.10">
    <property type="match status" value="1"/>
</dbReference>
<evidence type="ECO:0000313" key="4">
    <source>
        <dbReference type="Proteomes" id="UP001217485"/>
    </source>
</evidence>
<reference evidence="3 4" key="1">
    <citation type="submission" date="2023-01" db="EMBL/GenBank/DDBJ databases">
        <title>Minimal conservation of predation-associated metabolite biosynthetic gene clusters underscores biosynthetic potential of Myxococcota including descriptions for ten novel species: Archangium lansinium sp. nov., Myxococcus landrumus sp. nov., Nannocystis bai.</title>
        <authorList>
            <person name="Ahearne A."/>
            <person name="Stevens C."/>
            <person name="Dowd S."/>
        </authorList>
    </citation>
    <scope>NUCLEOTIDE SEQUENCE [LARGE SCALE GENOMIC DNA]</scope>
    <source>
        <strain evidence="3 4">WIWO2</strain>
    </source>
</reference>
<dbReference type="Proteomes" id="UP001217485">
    <property type="component" value="Unassembled WGS sequence"/>
</dbReference>
<evidence type="ECO:0000259" key="2">
    <source>
        <dbReference type="Pfam" id="PF08545"/>
    </source>
</evidence>
<accession>A0ABT5CBR1</accession>
<dbReference type="EMBL" id="JAQNDK010000005">
    <property type="protein sequence ID" value="MDC0683876.1"/>
    <property type="molecule type" value="Genomic_DNA"/>
</dbReference>
<protein>
    <recommendedName>
        <fullName evidence="2">Beta-ketoacyl-[acyl-carrier-protein] synthase III N-terminal domain-containing protein</fullName>
    </recommendedName>
</protein>
<dbReference type="InterPro" id="IPR013751">
    <property type="entry name" value="ACP_syn_III_N"/>
</dbReference>
<feature type="compositionally biased region" description="Low complexity" evidence="1">
    <location>
        <begin position="209"/>
        <end position="221"/>
    </location>
</feature>
<feature type="compositionally biased region" description="Low complexity" evidence="1">
    <location>
        <begin position="183"/>
        <end position="202"/>
    </location>
</feature>
<feature type="region of interest" description="Disordered" evidence="1">
    <location>
        <begin position="183"/>
        <end position="221"/>
    </location>
</feature>
<feature type="domain" description="Beta-ketoacyl-[acyl-carrier-protein] synthase III N-terminal" evidence="2">
    <location>
        <begin position="110"/>
        <end position="176"/>
    </location>
</feature>
<dbReference type="InterPro" id="IPR016039">
    <property type="entry name" value="Thiolase-like"/>
</dbReference>
<evidence type="ECO:0000313" key="3">
    <source>
        <dbReference type="EMBL" id="MDC0683876.1"/>
    </source>
</evidence>
<dbReference type="PANTHER" id="PTHR34069:SF2">
    <property type="entry name" value="BETA-KETOACYL-[ACYL-CARRIER-PROTEIN] SYNTHASE III"/>
    <property type="match status" value="1"/>
</dbReference>
<name>A0ABT5CBR1_9BACT</name>
<comment type="caution">
    <text evidence="3">The sequence shown here is derived from an EMBL/GenBank/DDBJ whole genome shotgun (WGS) entry which is preliminary data.</text>
</comment>
<dbReference type="PANTHER" id="PTHR34069">
    <property type="entry name" value="3-OXOACYL-[ACYL-CARRIER-PROTEIN] SYNTHASE 3"/>
    <property type="match status" value="1"/>
</dbReference>
<evidence type="ECO:0000256" key="1">
    <source>
        <dbReference type="SAM" id="MobiDB-lite"/>
    </source>
</evidence>